<feature type="non-terminal residue" evidence="1">
    <location>
        <position position="63"/>
    </location>
</feature>
<dbReference type="SUPFAM" id="SSF56801">
    <property type="entry name" value="Acetyl-CoA synthetase-like"/>
    <property type="match status" value="1"/>
</dbReference>
<organism evidence="1 2">
    <name type="scientific">Candidatus Paracaedimonas acanthamoebae</name>
    <dbReference type="NCBI Taxonomy" id="244581"/>
    <lineage>
        <taxon>Bacteria</taxon>
        <taxon>Pseudomonadati</taxon>
        <taxon>Pseudomonadota</taxon>
        <taxon>Alphaproteobacteria</taxon>
        <taxon>Holosporales</taxon>
        <taxon>Caedimonadaceae</taxon>
        <taxon>Candidatus Paracaedimonas</taxon>
    </lineage>
</organism>
<comment type="caution">
    <text evidence="1">The sequence shown here is derived from an EMBL/GenBank/DDBJ whole genome shotgun (WGS) entry which is preliminary data.</text>
</comment>
<evidence type="ECO:0000313" key="2">
    <source>
        <dbReference type="Proteomes" id="UP000664414"/>
    </source>
</evidence>
<gene>
    <name evidence="1" type="ORF">J0H12_04840</name>
</gene>
<dbReference type="Gene3D" id="3.40.50.12780">
    <property type="entry name" value="N-terminal domain of ligase-like"/>
    <property type="match status" value="1"/>
</dbReference>
<dbReference type="GO" id="GO:0005829">
    <property type="term" value="C:cytosol"/>
    <property type="evidence" value="ECO:0007669"/>
    <property type="project" value="TreeGrafter"/>
</dbReference>
<reference evidence="1" key="1">
    <citation type="submission" date="2021-02" db="EMBL/GenBank/DDBJ databases">
        <title>Thiocyanate and organic carbon inputs drive convergent selection for specific autotrophic Afipia and Thiobacillus strains within complex microbiomes.</title>
        <authorList>
            <person name="Huddy R.J."/>
            <person name="Sachdeva R."/>
            <person name="Kadzinga F."/>
            <person name="Kantor R.S."/>
            <person name="Harrison S.T.L."/>
            <person name="Banfield J.F."/>
        </authorList>
    </citation>
    <scope>NUCLEOTIDE SEQUENCE</scope>
    <source>
        <strain evidence="1">SCN18_10_11_15_R4_P_38_20</strain>
    </source>
</reference>
<proteinExistence type="predicted"/>
<dbReference type="InterPro" id="IPR042099">
    <property type="entry name" value="ANL_N_sf"/>
</dbReference>
<dbReference type="Proteomes" id="UP000664414">
    <property type="component" value="Unassembled WGS sequence"/>
</dbReference>
<name>A0A8J7PRC5_9PROT</name>
<dbReference type="PANTHER" id="PTHR45527">
    <property type="entry name" value="NONRIBOSOMAL PEPTIDE SYNTHETASE"/>
    <property type="match status" value="1"/>
</dbReference>
<sequence length="63" mass="7651">MKNFTSQEKHQLLVEWNDTNVEYPKDKTIHQLFEEQVQQTPHNIAIIFEDQELTYYQLNEKAN</sequence>
<dbReference type="GO" id="GO:0031177">
    <property type="term" value="F:phosphopantetheine binding"/>
    <property type="evidence" value="ECO:0007669"/>
    <property type="project" value="TreeGrafter"/>
</dbReference>
<accession>A0A8J7PRC5</accession>
<dbReference type="EMBL" id="JAFKGL010000019">
    <property type="protein sequence ID" value="MBN9413232.1"/>
    <property type="molecule type" value="Genomic_DNA"/>
</dbReference>
<dbReference type="AlphaFoldDB" id="A0A8J7PRC5"/>
<dbReference type="PANTHER" id="PTHR45527:SF14">
    <property type="entry name" value="PLIPASTATIN SYNTHASE SUBUNIT B"/>
    <property type="match status" value="1"/>
</dbReference>
<evidence type="ECO:0008006" key="3">
    <source>
        <dbReference type="Google" id="ProtNLM"/>
    </source>
</evidence>
<protein>
    <recommendedName>
        <fullName evidence="3">AMP-dependent synthetase/ligase domain-containing protein</fullName>
    </recommendedName>
</protein>
<dbReference type="GO" id="GO:0043041">
    <property type="term" value="P:amino acid activation for nonribosomal peptide biosynthetic process"/>
    <property type="evidence" value="ECO:0007669"/>
    <property type="project" value="TreeGrafter"/>
</dbReference>
<evidence type="ECO:0000313" key="1">
    <source>
        <dbReference type="EMBL" id="MBN9413232.1"/>
    </source>
</evidence>
<dbReference type="GO" id="GO:0044550">
    <property type="term" value="P:secondary metabolite biosynthetic process"/>
    <property type="evidence" value="ECO:0007669"/>
    <property type="project" value="TreeGrafter"/>
</dbReference>